<proteinExistence type="predicted"/>
<comment type="caution">
    <text evidence="1">The sequence shown here is derived from an EMBL/GenBank/DDBJ whole genome shotgun (WGS) entry which is preliminary data.</text>
</comment>
<evidence type="ECO:0000313" key="1">
    <source>
        <dbReference type="EMBL" id="KAG2857189.1"/>
    </source>
</evidence>
<accession>A0A8T0Z4K3</accession>
<reference evidence="1" key="1">
    <citation type="submission" date="2018-10" db="EMBL/GenBank/DDBJ databases">
        <title>Effector identification in a new, highly contiguous assembly of the strawberry crown rot pathogen Phytophthora cactorum.</title>
        <authorList>
            <person name="Armitage A.D."/>
            <person name="Nellist C.F."/>
            <person name="Bates H."/>
            <person name="Vickerstaff R.J."/>
            <person name="Harrison R.J."/>
        </authorList>
    </citation>
    <scope>NUCLEOTIDE SEQUENCE</scope>
    <source>
        <strain evidence="1">15-7</strain>
    </source>
</reference>
<organism evidence="1 2">
    <name type="scientific">Phytophthora cactorum</name>
    <dbReference type="NCBI Taxonomy" id="29920"/>
    <lineage>
        <taxon>Eukaryota</taxon>
        <taxon>Sar</taxon>
        <taxon>Stramenopiles</taxon>
        <taxon>Oomycota</taxon>
        <taxon>Peronosporomycetes</taxon>
        <taxon>Peronosporales</taxon>
        <taxon>Peronosporaceae</taxon>
        <taxon>Phytophthora</taxon>
    </lineage>
</organism>
<dbReference type="EMBL" id="RCMG01000300">
    <property type="protein sequence ID" value="KAG2857189.1"/>
    <property type="molecule type" value="Genomic_DNA"/>
</dbReference>
<sequence>MRSKLPGLRRTHFAVSERANGQACNTRGIHNFVAKLKEARHGSTNVEKGLEAGLREFCTRKVNTATI</sequence>
<dbReference type="Proteomes" id="UP000735874">
    <property type="component" value="Unassembled WGS sequence"/>
</dbReference>
<evidence type="ECO:0000313" key="2">
    <source>
        <dbReference type="Proteomes" id="UP000735874"/>
    </source>
</evidence>
<name>A0A8T0Z4K3_9STRA</name>
<protein>
    <submittedName>
        <fullName evidence="1">Uncharacterized protein</fullName>
    </submittedName>
</protein>
<dbReference type="AlphaFoldDB" id="A0A8T0Z4K3"/>
<gene>
    <name evidence="1" type="ORF">PC113_g10907</name>
</gene>